<dbReference type="PROSITE" id="PS50889">
    <property type="entry name" value="S4"/>
    <property type="match status" value="1"/>
</dbReference>
<dbReference type="Proteomes" id="UP001059252">
    <property type="component" value="Chromosome"/>
</dbReference>
<dbReference type="Pfam" id="PF13275">
    <property type="entry name" value="S4_2"/>
    <property type="match status" value="1"/>
</dbReference>
<gene>
    <name evidence="2" type="ORF">NV226_00015</name>
</gene>
<keyword evidence="1" id="KW-0694">RNA-binding</keyword>
<dbReference type="RefSeq" id="WP_258210868.1">
    <property type="nucleotide sequence ID" value="NZ_CP102734.1"/>
</dbReference>
<name>A0ABY5R874_9MOLU</name>
<organism evidence="2 3">
    <name type="scientific">Mycoplasma iguanae</name>
    <dbReference type="NCBI Taxonomy" id="292461"/>
    <lineage>
        <taxon>Bacteria</taxon>
        <taxon>Bacillati</taxon>
        <taxon>Mycoplasmatota</taxon>
        <taxon>Mollicutes</taxon>
        <taxon>Mycoplasmataceae</taxon>
        <taxon>Mycoplasma</taxon>
    </lineage>
</organism>
<keyword evidence="3" id="KW-1185">Reference proteome</keyword>
<dbReference type="CDD" id="cd00165">
    <property type="entry name" value="S4"/>
    <property type="match status" value="1"/>
</dbReference>
<evidence type="ECO:0000313" key="3">
    <source>
        <dbReference type="Proteomes" id="UP001059252"/>
    </source>
</evidence>
<proteinExistence type="predicted"/>
<protein>
    <submittedName>
        <fullName evidence="2">RNA-binding S4 domain-containing protein</fullName>
    </submittedName>
</protein>
<dbReference type="EMBL" id="CP102734">
    <property type="protein sequence ID" value="UVD81694.1"/>
    <property type="molecule type" value="Genomic_DNA"/>
</dbReference>
<reference evidence="2" key="1">
    <citation type="submission" date="2022-08" db="EMBL/GenBank/DDBJ databases">
        <title>Complete genome of Mycoplasma iguanae type strain 2327.</title>
        <authorList>
            <person name="Spergser J."/>
        </authorList>
    </citation>
    <scope>NUCLEOTIDE SEQUENCE</scope>
    <source>
        <strain evidence="2">2327</strain>
    </source>
</reference>
<dbReference type="SUPFAM" id="SSF55174">
    <property type="entry name" value="Alpha-L RNA-binding motif"/>
    <property type="match status" value="1"/>
</dbReference>
<sequence>MDVIITGEFIKLAQLLKKMKIIDSGGQAKFFIENNEITVNSEIPTGKGMKVTVGSTVWINDDVYYIKN</sequence>
<dbReference type="Gene3D" id="3.10.290.10">
    <property type="entry name" value="RNA-binding S4 domain"/>
    <property type="match status" value="1"/>
</dbReference>
<evidence type="ECO:0000313" key="2">
    <source>
        <dbReference type="EMBL" id="UVD81694.1"/>
    </source>
</evidence>
<evidence type="ECO:0000256" key="1">
    <source>
        <dbReference type="PROSITE-ProRule" id="PRU00182"/>
    </source>
</evidence>
<accession>A0ABY5R874</accession>
<dbReference type="InterPro" id="IPR036986">
    <property type="entry name" value="S4_RNA-bd_sf"/>
</dbReference>